<dbReference type="InterPro" id="IPR048395">
    <property type="entry name" value="Glyco_hydro_31_C"/>
</dbReference>
<evidence type="ECO:0000256" key="2">
    <source>
        <dbReference type="RuleBase" id="RU361185"/>
    </source>
</evidence>
<gene>
    <name evidence="4" type="ORF">GCM10010502_68560</name>
</gene>
<dbReference type="PANTHER" id="PTHR43863:SF2">
    <property type="entry name" value="MALTASE-GLUCOAMYLASE"/>
    <property type="match status" value="1"/>
</dbReference>
<dbReference type="InterPro" id="IPR033403">
    <property type="entry name" value="DUF5110"/>
</dbReference>
<dbReference type="GO" id="GO:0030246">
    <property type="term" value="F:carbohydrate binding"/>
    <property type="evidence" value="ECO:0007669"/>
    <property type="project" value="InterPro"/>
</dbReference>
<dbReference type="CDD" id="cd14752">
    <property type="entry name" value="GH31_N"/>
    <property type="match status" value="1"/>
</dbReference>
<reference evidence="4" key="2">
    <citation type="submission" date="2020-09" db="EMBL/GenBank/DDBJ databases">
        <authorList>
            <person name="Sun Q."/>
            <person name="Ohkuma M."/>
        </authorList>
    </citation>
    <scope>NUCLEOTIDE SEQUENCE</scope>
    <source>
        <strain evidence="4">JCM 4434</strain>
    </source>
</reference>
<dbReference type="InterPro" id="IPR017853">
    <property type="entry name" value="GH"/>
</dbReference>
<dbReference type="SUPFAM" id="SSF51445">
    <property type="entry name" value="(Trans)glycosidases"/>
    <property type="match status" value="1"/>
</dbReference>
<organism evidence="4 5">
    <name type="scientific">Kitasatospora aureofaciens</name>
    <name type="common">Streptomyces aureofaciens</name>
    <dbReference type="NCBI Taxonomy" id="1894"/>
    <lineage>
        <taxon>Bacteria</taxon>
        <taxon>Bacillati</taxon>
        <taxon>Actinomycetota</taxon>
        <taxon>Actinomycetes</taxon>
        <taxon>Kitasatosporales</taxon>
        <taxon>Streptomycetaceae</taxon>
        <taxon>Kitasatospora</taxon>
    </lineage>
</organism>
<dbReference type="InterPro" id="IPR000421">
    <property type="entry name" value="FA58C"/>
</dbReference>
<dbReference type="InterPro" id="IPR025887">
    <property type="entry name" value="Glyco_hydro_31_N_dom"/>
</dbReference>
<dbReference type="Gene3D" id="2.60.120.260">
    <property type="entry name" value="Galactose-binding domain-like"/>
    <property type="match status" value="1"/>
</dbReference>
<dbReference type="AlphaFoldDB" id="A0A8H9LXW6"/>
<dbReference type="InterPro" id="IPR011013">
    <property type="entry name" value="Gal_mutarotase_sf_dom"/>
</dbReference>
<dbReference type="Pfam" id="PF01055">
    <property type="entry name" value="Glyco_hydro_31_2nd"/>
    <property type="match status" value="1"/>
</dbReference>
<dbReference type="Gene3D" id="2.60.40.1180">
    <property type="entry name" value="Golgi alpha-mannosidase II"/>
    <property type="match status" value="2"/>
</dbReference>
<accession>A0A8H9LXW6</accession>
<comment type="caution">
    <text evidence="4">The sequence shown here is derived from an EMBL/GenBank/DDBJ whole genome shotgun (WGS) entry which is preliminary data.</text>
</comment>
<dbReference type="InterPro" id="IPR051816">
    <property type="entry name" value="Glycosyl_Hydrolase_31"/>
</dbReference>
<comment type="similarity">
    <text evidence="1 2">Belongs to the glycosyl hydrolase 31 family.</text>
</comment>
<evidence type="ECO:0000313" key="4">
    <source>
        <dbReference type="EMBL" id="GGV04130.1"/>
    </source>
</evidence>
<evidence type="ECO:0000259" key="3">
    <source>
        <dbReference type="PROSITE" id="PS50022"/>
    </source>
</evidence>
<dbReference type="PROSITE" id="PS50022">
    <property type="entry name" value="FA58C_3"/>
    <property type="match status" value="1"/>
</dbReference>
<sequence>MPPSSGTVRSRLTRAVSRVLRHRPLPAAVVVAVLSTALVGVAPGATAASSTAGRITRFSHTGATATIATSSGAAVRVEFVRADVFRIQIAPDGRFTDPAGADIALNTSFGTPAVRTADRGAYYEIATGSVTLRAAKKSLAFAAYRPDGTLLWRESSPTSWTGTQTTQHLARGATEQFYGTGLRLGPWALRDMTVPISVDNTWKRNTNASPAPFYMSSNGYGVLRNTWAPGSYAFTDPVATTEDENRFDAYYFVADSLKGVLGAYTDVTGKPFLAPMWGLELGNADCFNASNPAYNGDHTRARHQTTPDVVGYAQDARNADMPSGWILPNDGYGCGYTDLKQTVGDLQGLGFHTGLWTSTGLNDIATEVGVDGSRGVKTDVAWIGGGYKYAFDGVNQAVAGIEKNSDARRFVWTVDGWAGTQRNAVVWTGDTNGDWPTMDWTVPAVVGAGLSGLNYASGDVDGIFGGSPETYTRDLQWKAFTPAFMTMSGWGATNPQAGYQDKQPWRFSEPYLSANRKALQTKMRLMPYMYTMSQVASTTGVPSTRALVLEYPNDPVAQGNATSGEFMAGDSFLVAPMTSSGTTRDGIYLPAGTWTDYWTGKVYQGPTTLNGYAAPLDETPVFVRGGGIVPMWPQMNYTGEKPVSTLTYDLYPAGTSKFSLYEDDGVTRAYQRGASARQQVTVDAPNSGTGTVTVNVGASVGSYAGKPDSRGYELNVHLAGAPTTVALGSTSLARVSSKAAYDAAETGWYFDPADRGGVLWVKAGNRSGAFTVTLAGATLPTPATDAGGSPVLDKSTWKLISADSQETSAGNSAAANAIDGDIGTIWHTAWSSGTPDPLPHEIQIDLGARYAVDSFRYLPRQDGGVNGRIGRYEVYVSDSPASWGTPVATGTWADTASPKTASFPAVSGRYLRLRALSEAGDRGPWTSAAELGATGVPVP</sequence>
<proteinExistence type="inferred from homology"/>
<dbReference type="EMBL" id="BMUB01000032">
    <property type="protein sequence ID" value="GGV04130.1"/>
    <property type="molecule type" value="Genomic_DNA"/>
</dbReference>
<dbReference type="Pfam" id="PF21365">
    <property type="entry name" value="Glyco_hydro_31_3rd"/>
    <property type="match status" value="1"/>
</dbReference>
<dbReference type="OrthoDB" id="176168at2"/>
<evidence type="ECO:0000313" key="5">
    <source>
        <dbReference type="Proteomes" id="UP000610124"/>
    </source>
</evidence>
<dbReference type="InterPro" id="IPR008979">
    <property type="entry name" value="Galactose-bd-like_sf"/>
</dbReference>
<dbReference type="Proteomes" id="UP000610124">
    <property type="component" value="Unassembled WGS sequence"/>
</dbReference>
<keyword evidence="2" id="KW-0326">Glycosidase</keyword>
<dbReference type="Gene3D" id="3.20.20.80">
    <property type="entry name" value="Glycosidases"/>
    <property type="match status" value="1"/>
</dbReference>
<dbReference type="InterPro" id="IPR013780">
    <property type="entry name" value="Glyco_hydro_b"/>
</dbReference>
<dbReference type="InterPro" id="IPR000322">
    <property type="entry name" value="Glyco_hydro_31_TIM"/>
</dbReference>
<evidence type="ECO:0000256" key="1">
    <source>
        <dbReference type="ARBA" id="ARBA00007806"/>
    </source>
</evidence>
<dbReference type="SUPFAM" id="SSF51011">
    <property type="entry name" value="Glycosyl hydrolase domain"/>
    <property type="match status" value="1"/>
</dbReference>
<dbReference type="GeneID" id="97489749"/>
<dbReference type="SUPFAM" id="SSF74650">
    <property type="entry name" value="Galactose mutarotase-like"/>
    <property type="match status" value="1"/>
</dbReference>
<protein>
    <recommendedName>
        <fullName evidence="3">F5/8 type C domain-containing protein</fullName>
    </recommendedName>
</protein>
<dbReference type="Gene3D" id="2.60.40.1760">
    <property type="entry name" value="glycosyl hydrolase (family 31)"/>
    <property type="match status" value="1"/>
</dbReference>
<dbReference type="GO" id="GO:0004553">
    <property type="term" value="F:hydrolase activity, hydrolyzing O-glycosyl compounds"/>
    <property type="evidence" value="ECO:0007669"/>
    <property type="project" value="InterPro"/>
</dbReference>
<dbReference type="Pfam" id="PF13802">
    <property type="entry name" value="Gal_mutarotas_2"/>
    <property type="match status" value="1"/>
</dbReference>
<keyword evidence="2" id="KW-0378">Hydrolase</keyword>
<feature type="domain" description="F5/8 type C" evidence="3">
    <location>
        <begin position="787"/>
        <end position="936"/>
    </location>
</feature>
<dbReference type="Pfam" id="PF17137">
    <property type="entry name" value="DUF5110"/>
    <property type="match status" value="1"/>
</dbReference>
<reference evidence="4" key="1">
    <citation type="journal article" date="2014" name="Int. J. Syst. Evol. Microbiol.">
        <title>Complete genome sequence of Corynebacterium casei LMG S-19264T (=DSM 44701T), isolated from a smear-ripened cheese.</title>
        <authorList>
            <consortium name="US DOE Joint Genome Institute (JGI-PGF)"/>
            <person name="Walter F."/>
            <person name="Albersmeier A."/>
            <person name="Kalinowski J."/>
            <person name="Ruckert C."/>
        </authorList>
    </citation>
    <scope>NUCLEOTIDE SEQUENCE</scope>
    <source>
        <strain evidence="4">JCM 4434</strain>
    </source>
</reference>
<dbReference type="RefSeq" id="WP_078938800.1">
    <property type="nucleotide sequence ID" value="NZ_BMUB01000032.1"/>
</dbReference>
<dbReference type="PANTHER" id="PTHR43863">
    <property type="entry name" value="HYDROLASE, PUTATIVE (AFU_ORTHOLOGUE AFUA_1G03140)-RELATED"/>
    <property type="match status" value="1"/>
</dbReference>
<dbReference type="SUPFAM" id="SSF49785">
    <property type="entry name" value="Galactose-binding domain-like"/>
    <property type="match status" value="1"/>
</dbReference>
<dbReference type="Pfam" id="PF00754">
    <property type="entry name" value="F5_F8_type_C"/>
    <property type="match status" value="1"/>
</dbReference>
<dbReference type="GO" id="GO:0005975">
    <property type="term" value="P:carbohydrate metabolic process"/>
    <property type="evidence" value="ECO:0007669"/>
    <property type="project" value="InterPro"/>
</dbReference>
<name>A0A8H9LXW6_KITAU</name>